<feature type="transmembrane region" description="Helical" evidence="8">
    <location>
        <begin position="27"/>
        <end position="46"/>
    </location>
</feature>
<feature type="region of interest" description="Disordered" evidence="7">
    <location>
        <begin position="230"/>
        <end position="279"/>
    </location>
</feature>
<comment type="pathway">
    <text evidence="2">Cell wall biogenesis; lipoteichoic acid biosynthesis.</text>
</comment>
<dbReference type="OrthoDB" id="5901192at2"/>
<feature type="transmembrane region" description="Helical" evidence="8">
    <location>
        <begin position="138"/>
        <end position="155"/>
    </location>
</feature>
<gene>
    <name evidence="10" type="ORF">FNH13_07310</name>
</gene>
<reference evidence="10 11" key="1">
    <citation type="submission" date="2019-07" db="EMBL/GenBank/DDBJ databases">
        <title>complete genome sequencing of Ornithinimicrobium sp. H23M54.</title>
        <authorList>
            <person name="Bae J.-W."/>
            <person name="Lee S.-Y."/>
        </authorList>
    </citation>
    <scope>NUCLEOTIDE SEQUENCE [LARGE SCALE GENOMIC DNA]</scope>
    <source>
        <strain evidence="10 11">H23M54</strain>
    </source>
</reference>
<evidence type="ECO:0000256" key="3">
    <source>
        <dbReference type="ARBA" id="ARBA00022475"/>
    </source>
</evidence>
<dbReference type="GO" id="GO:0005886">
    <property type="term" value="C:plasma membrane"/>
    <property type="evidence" value="ECO:0007669"/>
    <property type="project" value="UniProtKB-SubCell"/>
</dbReference>
<evidence type="ECO:0000256" key="8">
    <source>
        <dbReference type="SAM" id="Phobius"/>
    </source>
</evidence>
<keyword evidence="4 8" id="KW-0812">Transmembrane</keyword>
<sequence>MATARTLSQGHRVEAPVHGVQHRRARLVLPLVVLVAILWMESAVRIRTDGPFFAVGLVYATLFAAVAALFVFLVASFFHQVARHIVVGLSLAAITVVFLTQVLYYDIFKTYYTVFSAANGGQAAEFLDVVIVKVNENLAFVTLIALPLLLFLVLPKKAPWARYRYSWRERGVAAGLAAVLFGAALLSINVGDKDHGSAYDAYYRNNEPVASVSQLGLLTTMRLDLQRTLLGFEPGVPPPPPMAIPPKPSQEEPADNPAPSNPDGEPGPSGDGTGVPVEEPVVYGDNAMDIDFEALMEQAGDEELKNMHLYFSSLTPSSKNEHTGMFEGYNLVFLTAEAYSHYAVDEDLTPTLYRMTHEGVNFTNFYNPIWGVSTSDGEYVATTGLIPKSGVWSMLKSGDNSMPFAMGNQLAALGYKTLAYHNHTYDYYGRDVSHPNLGYDYKGVGNGLDVTTSWPESDVEMIDVTTEEFVHDEPFHAYFMTVSGHLLYNWGGNAMAAKNRDLVSDLPYNEAGQAYMATQIELDRALELLNERLEEAGVADNTLIVLSADHYPYGLEKEDLDNLAGHEVDSRFELHKSSLIIYAQGMEPETVDEPVSSLDIMPTLSNLMGVEFDSRLFMGRDVFADTDPLVIFNDRSFITDKGRYDSVAREFTPNEGVEVPDDYRQLISDEIDRKFYYSAQILDRDYYSLVLPED</sequence>
<dbReference type="RefSeq" id="WP_143782849.1">
    <property type="nucleotide sequence ID" value="NZ_CP041616.1"/>
</dbReference>
<evidence type="ECO:0000256" key="5">
    <source>
        <dbReference type="ARBA" id="ARBA00022989"/>
    </source>
</evidence>
<dbReference type="Proteomes" id="UP000315395">
    <property type="component" value="Chromosome"/>
</dbReference>
<evidence type="ECO:0000259" key="9">
    <source>
        <dbReference type="Pfam" id="PF00884"/>
    </source>
</evidence>
<evidence type="ECO:0000256" key="6">
    <source>
        <dbReference type="ARBA" id="ARBA00023136"/>
    </source>
</evidence>
<feature type="domain" description="Sulfatase N-terminal" evidence="9">
    <location>
        <begin position="348"/>
        <end position="610"/>
    </location>
</feature>
<evidence type="ECO:0000256" key="4">
    <source>
        <dbReference type="ARBA" id="ARBA00022692"/>
    </source>
</evidence>
<dbReference type="KEGG" id="orz:FNH13_07310"/>
<feature type="transmembrane region" description="Helical" evidence="8">
    <location>
        <begin position="85"/>
        <end position="105"/>
    </location>
</feature>
<dbReference type="PANTHER" id="PTHR47371">
    <property type="entry name" value="LIPOTEICHOIC ACID SYNTHASE"/>
    <property type="match status" value="1"/>
</dbReference>
<feature type="transmembrane region" description="Helical" evidence="8">
    <location>
        <begin position="167"/>
        <end position="188"/>
    </location>
</feature>
<keyword evidence="6 8" id="KW-0472">Membrane</keyword>
<dbReference type="PANTHER" id="PTHR47371:SF3">
    <property type="entry name" value="PHOSPHOGLYCEROL TRANSFERASE I"/>
    <property type="match status" value="1"/>
</dbReference>
<dbReference type="Pfam" id="PF00884">
    <property type="entry name" value="Sulfatase"/>
    <property type="match status" value="1"/>
</dbReference>
<dbReference type="Gene3D" id="3.30.1120.170">
    <property type="match status" value="1"/>
</dbReference>
<accession>A0A516G9G9</accession>
<dbReference type="CDD" id="cd16015">
    <property type="entry name" value="LTA_synthase"/>
    <property type="match status" value="1"/>
</dbReference>
<protein>
    <submittedName>
        <fullName evidence="10">LTA synthase family protein</fullName>
    </submittedName>
</protein>
<dbReference type="EMBL" id="CP041616">
    <property type="protein sequence ID" value="QDO88174.1"/>
    <property type="molecule type" value="Genomic_DNA"/>
</dbReference>
<dbReference type="Gene3D" id="3.40.720.10">
    <property type="entry name" value="Alkaline Phosphatase, subunit A"/>
    <property type="match status" value="1"/>
</dbReference>
<evidence type="ECO:0000256" key="7">
    <source>
        <dbReference type="SAM" id="MobiDB-lite"/>
    </source>
</evidence>
<keyword evidence="5 8" id="KW-1133">Transmembrane helix</keyword>
<comment type="subcellular location">
    <subcellularLocation>
        <location evidence="1">Cell membrane</location>
        <topology evidence="1">Multi-pass membrane protein</topology>
    </subcellularLocation>
</comment>
<evidence type="ECO:0000256" key="1">
    <source>
        <dbReference type="ARBA" id="ARBA00004651"/>
    </source>
</evidence>
<feature type="transmembrane region" description="Helical" evidence="8">
    <location>
        <begin position="52"/>
        <end position="78"/>
    </location>
</feature>
<name>A0A516G9G9_9MICO</name>
<organism evidence="10 11">
    <name type="scientific">Ornithinimicrobium ciconiae</name>
    <dbReference type="NCBI Taxonomy" id="2594265"/>
    <lineage>
        <taxon>Bacteria</taxon>
        <taxon>Bacillati</taxon>
        <taxon>Actinomycetota</taxon>
        <taxon>Actinomycetes</taxon>
        <taxon>Micrococcales</taxon>
        <taxon>Ornithinimicrobiaceae</taxon>
        <taxon>Ornithinimicrobium</taxon>
    </lineage>
</organism>
<proteinExistence type="predicted"/>
<dbReference type="SUPFAM" id="SSF53649">
    <property type="entry name" value="Alkaline phosphatase-like"/>
    <property type="match status" value="1"/>
</dbReference>
<evidence type="ECO:0000313" key="10">
    <source>
        <dbReference type="EMBL" id="QDO88174.1"/>
    </source>
</evidence>
<dbReference type="InterPro" id="IPR050448">
    <property type="entry name" value="OpgB/LTA_synthase_biosynth"/>
</dbReference>
<dbReference type="InterPro" id="IPR000917">
    <property type="entry name" value="Sulfatase_N"/>
</dbReference>
<keyword evidence="3" id="KW-1003">Cell membrane</keyword>
<keyword evidence="11" id="KW-1185">Reference proteome</keyword>
<dbReference type="AlphaFoldDB" id="A0A516G9G9"/>
<dbReference type="InterPro" id="IPR017850">
    <property type="entry name" value="Alkaline_phosphatase_core_sf"/>
</dbReference>
<evidence type="ECO:0000313" key="11">
    <source>
        <dbReference type="Proteomes" id="UP000315395"/>
    </source>
</evidence>
<feature type="compositionally biased region" description="Pro residues" evidence="7">
    <location>
        <begin position="235"/>
        <end position="248"/>
    </location>
</feature>
<evidence type="ECO:0000256" key="2">
    <source>
        <dbReference type="ARBA" id="ARBA00004936"/>
    </source>
</evidence>